<evidence type="ECO:0000256" key="1">
    <source>
        <dbReference type="SAM" id="Coils"/>
    </source>
</evidence>
<name>A0A0K2X4G5_9HELI</name>
<dbReference type="RefSeq" id="WP_053941862.1">
    <property type="nucleotide sequence ID" value="NZ_CDMH01000061.1"/>
</dbReference>
<accession>A0A0K2X4G5</accession>
<sequence length="59" mass="6770">MDTQQRARLTYLLDTLQKQLGSLQEECESTKARLESLRAQYNQVVQPPIQKCASKKEAC</sequence>
<dbReference type="EMBL" id="CDML01000016">
    <property type="protein sequence ID" value="CRF40811.1"/>
    <property type="molecule type" value="Genomic_DNA"/>
</dbReference>
<dbReference type="EMBL" id="CDMN01000042">
    <property type="protein sequence ID" value="CRF44474.1"/>
    <property type="molecule type" value="Genomic_DNA"/>
</dbReference>
<feature type="coiled-coil region" evidence="1">
    <location>
        <begin position="6"/>
        <end position="40"/>
    </location>
</feature>
<dbReference type="AlphaFoldDB" id="A0A0K2X4G5"/>
<reference evidence="6 7" key="3">
    <citation type="submission" date="2014-12" db="EMBL/GenBank/DDBJ databases">
        <authorList>
            <person name="Jaenicke S."/>
        </authorList>
    </citation>
    <scope>NUCLEOTIDE SEQUENCE [LARGE SCALE GENOMIC DNA]</scope>
</reference>
<gene>
    <name evidence="2" type="ORF">HAL011_05780</name>
    <name evidence="3" type="ORF">HAL013_15240</name>
    <name evidence="4" type="ORF">HAL09_10620</name>
</gene>
<keyword evidence="5" id="KW-1185">Reference proteome</keyword>
<dbReference type="Proteomes" id="UP000038622">
    <property type="component" value="Unassembled WGS sequence"/>
</dbReference>
<evidence type="ECO:0000313" key="4">
    <source>
        <dbReference type="EMBL" id="CRF44474.1"/>
    </source>
</evidence>
<evidence type="ECO:0000313" key="7">
    <source>
        <dbReference type="Proteomes" id="UP000045175"/>
    </source>
</evidence>
<dbReference type="EMBL" id="CDMH01000061">
    <property type="protein sequence ID" value="CRF43296.1"/>
    <property type="molecule type" value="Genomic_DNA"/>
</dbReference>
<evidence type="ECO:0000313" key="3">
    <source>
        <dbReference type="EMBL" id="CRF43296.1"/>
    </source>
</evidence>
<evidence type="ECO:0000313" key="2">
    <source>
        <dbReference type="EMBL" id="CRF40811.1"/>
    </source>
</evidence>
<evidence type="ECO:0000313" key="6">
    <source>
        <dbReference type="Proteomes" id="UP000041394"/>
    </source>
</evidence>
<proteinExistence type="predicted"/>
<reference evidence="5" key="2">
    <citation type="submission" date="2014-12" db="EMBL/GenBank/DDBJ databases">
        <authorList>
            <person name="Smet A."/>
        </authorList>
    </citation>
    <scope>NUCLEOTIDE SEQUENCE [LARGE SCALE GENOMIC DNA]</scope>
</reference>
<reference evidence="2" key="1">
    <citation type="submission" date="2014-12" db="EMBL/GenBank/DDBJ databases">
        <title>Whole genome sequences of four Staphylococcus schleiferi canine isolates.</title>
        <authorList>
            <person name="Misic A.M."/>
            <person name="Cain C."/>
            <person name="Morris D.O."/>
            <person name="Rankin S."/>
            <person name="Beiting D."/>
        </authorList>
    </citation>
    <scope>NUCLEOTIDE SEQUENCE</scope>
    <source>
        <strain evidence="2">ASB11</strain>
        <strain evidence="3">ASB13</strain>
        <strain evidence="4">ASB9</strain>
    </source>
</reference>
<dbReference type="Proteomes" id="UP000041394">
    <property type="component" value="Unassembled WGS sequence"/>
</dbReference>
<organism evidence="2 5">
    <name type="scientific">Helicobacter ailurogastricus</name>
    <dbReference type="NCBI Taxonomy" id="1578720"/>
    <lineage>
        <taxon>Bacteria</taxon>
        <taxon>Pseudomonadati</taxon>
        <taxon>Campylobacterota</taxon>
        <taxon>Epsilonproteobacteria</taxon>
        <taxon>Campylobacterales</taxon>
        <taxon>Helicobacteraceae</taxon>
        <taxon>Helicobacter</taxon>
    </lineage>
</organism>
<dbReference type="STRING" id="1578720.HAL011_05780"/>
<keyword evidence="1" id="KW-0175">Coiled coil</keyword>
<dbReference type="Proteomes" id="UP000045175">
    <property type="component" value="Unassembled WGS sequence"/>
</dbReference>
<protein>
    <submittedName>
        <fullName evidence="2">Uncharacterized protein</fullName>
    </submittedName>
</protein>
<evidence type="ECO:0000313" key="5">
    <source>
        <dbReference type="Proteomes" id="UP000038622"/>
    </source>
</evidence>